<dbReference type="SUPFAM" id="SSF88713">
    <property type="entry name" value="Glycoside hydrolase/deacetylase"/>
    <property type="match status" value="1"/>
</dbReference>
<proteinExistence type="predicted"/>
<dbReference type="CDD" id="cd10952">
    <property type="entry name" value="CE4_MrCDA_like"/>
    <property type="match status" value="1"/>
</dbReference>
<dbReference type="OrthoDB" id="407355at2759"/>
<dbReference type="InterPro" id="IPR050248">
    <property type="entry name" value="Polysacc_deacetylase_ArnD"/>
</dbReference>
<dbReference type="GO" id="GO:0005975">
    <property type="term" value="P:carbohydrate metabolic process"/>
    <property type="evidence" value="ECO:0007669"/>
    <property type="project" value="InterPro"/>
</dbReference>
<dbReference type="InterPro" id="IPR002509">
    <property type="entry name" value="NODB_dom"/>
</dbReference>
<dbReference type="Pfam" id="PF01522">
    <property type="entry name" value="Polysacc_deac_1"/>
    <property type="match status" value="1"/>
</dbReference>
<dbReference type="PROSITE" id="PS51677">
    <property type="entry name" value="NODB"/>
    <property type="match status" value="1"/>
</dbReference>
<gene>
    <name evidence="5" type="ORF">BCV72DRAFT_227771</name>
</gene>
<keyword evidence="1" id="KW-0479">Metal-binding</keyword>
<protein>
    <submittedName>
        <fullName evidence="5">Glycoside hydrolase/deacetylase</fullName>
    </submittedName>
</protein>
<dbReference type="GO" id="GO:0046872">
    <property type="term" value="F:metal ion binding"/>
    <property type="evidence" value="ECO:0007669"/>
    <property type="project" value="UniProtKB-KW"/>
</dbReference>
<feature type="signal peptide" evidence="3">
    <location>
        <begin position="1"/>
        <end position="18"/>
    </location>
</feature>
<keyword evidence="3" id="KW-0732">Signal</keyword>
<dbReference type="Gene3D" id="3.20.20.370">
    <property type="entry name" value="Glycoside hydrolase/deacetylase"/>
    <property type="match status" value="1"/>
</dbReference>
<evidence type="ECO:0000313" key="5">
    <source>
        <dbReference type="EMBL" id="ORE06793.1"/>
    </source>
</evidence>
<feature type="chain" id="PRO_5012348874" evidence="3">
    <location>
        <begin position="19"/>
        <end position="376"/>
    </location>
</feature>
<dbReference type="GO" id="GO:0004099">
    <property type="term" value="F:chitin deacetylase activity"/>
    <property type="evidence" value="ECO:0007669"/>
    <property type="project" value="TreeGrafter"/>
</dbReference>
<dbReference type="EMBL" id="KV921916">
    <property type="protein sequence ID" value="ORE06793.1"/>
    <property type="molecule type" value="Genomic_DNA"/>
</dbReference>
<dbReference type="Proteomes" id="UP000242414">
    <property type="component" value="Unassembled WGS sequence"/>
</dbReference>
<dbReference type="GO" id="GO:0016020">
    <property type="term" value="C:membrane"/>
    <property type="evidence" value="ECO:0007669"/>
    <property type="project" value="TreeGrafter"/>
</dbReference>
<dbReference type="VEuPathDB" id="FungiDB:BCV72DRAFT_227771"/>
<name>A0A1X0R441_RHIZD</name>
<accession>A0A1X0R441</accession>
<organism evidence="5">
    <name type="scientific">Rhizopus microsporus var. microsporus</name>
    <dbReference type="NCBI Taxonomy" id="86635"/>
    <lineage>
        <taxon>Eukaryota</taxon>
        <taxon>Fungi</taxon>
        <taxon>Fungi incertae sedis</taxon>
        <taxon>Mucoromycota</taxon>
        <taxon>Mucoromycotina</taxon>
        <taxon>Mucoromycetes</taxon>
        <taxon>Mucorales</taxon>
        <taxon>Mucorineae</taxon>
        <taxon>Rhizopodaceae</taxon>
        <taxon>Rhizopus</taxon>
    </lineage>
</organism>
<keyword evidence="2 5" id="KW-0378">Hydrolase</keyword>
<dbReference type="PANTHER" id="PTHR10587">
    <property type="entry name" value="GLYCOSYL TRANSFERASE-RELATED"/>
    <property type="match status" value="1"/>
</dbReference>
<dbReference type="GO" id="GO:0009272">
    <property type="term" value="P:fungal-type cell wall biogenesis"/>
    <property type="evidence" value="ECO:0007669"/>
    <property type="project" value="UniProtKB-ARBA"/>
</dbReference>
<dbReference type="PANTHER" id="PTHR10587:SF133">
    <property type="entry name" value="CHITIN DEACETYLASE 1-RELATED"/>
    <property type="match status" value="1"/>
</dbReference>
<sequence length="376" mass="40058">MKTLSLIVLTVFSTLSFAQNTTSSTSSTYPPSGKVPTPKPEWLELIKGANITNAPVLKSNGDNGPSTSGEDKYCDWAKSGCTGSSIYDCPKGQWGLTFDDGPSTFSPVLYDFLKTTNQKATLFMIGANAAQFPDLVKRAYQEGHEIAIHTWSHPYLTTLTNEQVVAELKWTEQVIKDIIGVSPRLFRPPYGDIDNRVRDIGTALGFESVIWDHDTNDWMLAEHAPGFKQEYIDGNFSQWIAEASTSQTGGLSLEHDIQKVTIDIAIKNLPALQKAYKVVTVGQCAGVASYKESNATVPVNTTLTNTTTATNASAAASSTQIALTSVATPSPSAANNVAAANASTSPKANVAGSSASTVTISSVLVLLSAISTLYFA</sequence>
<evidence type="ECO:0000256" key="3">
    <source>
        <dbReference type="SAM" id="SignalP"/>
    </source>
</evidence>
<reference evidence="5" key="1">
    <citation type="journal article" date="2016" name="Proc. Natl. Acad. Sci. U.S.A.">
        <title>Lipid metabolic changes in an early divergent fungus govern the establishment of a mutualistic symbiosis with endobacteria.</title>
        <authorList>
            <person name="Lastovetsky O.A."/>
            <person name="Gaspar M.L."/>
            <person name="Mondo S.J."/>
            <person name="LaButti K.M."/>
            <person name="Sandor L."/>
            <person name="Grigoriev I.V."/>
            <person name="Henry S.A."/>
            <person name="Pawlowska T.E."/>
        </authorList>
    </citation>
    <scope>NUCLEOTIDE SEQUENCE [LARGE SCALE GENOMIC DNA]</scope>
    <source>
        <strain evidence="5">ATCC 52814</strain>
    </source>
</reference>
<evidence type="ECO:0000256" key="1">
    <source>
        <dbReference type="ARBA" id="ARBA00022723"/>
    </source>
</evidence>
<dbReference type="InterPro" id="IPR011330">
    <property type="entry name" value="Glyco_hydro/deAcase_b/a-brl"/>
</dbReference>
<evidence type="ECO:0000259" key="4">
    <source>
        <dbReference type="PROSITE" id="PS51677"/>
    </source>
</evidence>
<feature type="domain" description="NodB homology" evidence="4">
    <location>
        <begin position="92"/>
        <end position="286"/>
    </location>
</feature>
<dbReference type="AlphaFoldDB" id="A0A1X0R441"/>
<evidence type="ECO:0000256" key="2">
    <source>
        <dbReference type="ARBA" id="ARBA00022801"/>
    </source>
</evidence>